<gene>
    <name evidence="1" type="ORF">S01H4_24609</name>
</gene>
<proteinExistence type="predicted"/>
<feature type="non-terminal residue" evidence="1">
    <location>
        <position position="1"/>
    </location>
</feature>
<accession>X1C0V8</accession>
<dbReference type="EMBL" id="BART01011585">
    <property type="protein sequence ID" value="GAG86957.1"/>
    <property type="molecule type" value="Genomic_DNA"/>
</dbReference>
<name>X1C0V8_9ZZZZ</name>
<dbReference type="AlphaFoldDB" id="X1C0V8"/>
<reference evidence="1" key="1">
    <citation type="journal article" date="2014" name="Front. Microbiol.">
        <title>High frequency of phylogenetically diverse reductive dehalogenase-homologous genes in deep subseafloor sedimentary metagenomes.</title>
        <authorList>
            <person name="Kawai M."/>
            <person name="Futagami T."/>
            <person name="Toyoda A."/>
            <person name="Takaki Y."/>
            <person name="Nishi S."/>
            <person name="Hori S."/>
            <person name="Arai W."/>
            <person name="Tsubouchi T."/>
            <person name="Morono Y."/>
            <person name="Uchiyama I."/>
            <person name="Ito T."/>
            <person name="Fujiyama A."/>
            <person name="Inagaki F."/>
            <person name="Takami H."/>
        </authorList>
    </citation>
    <scope>NUCLEOTIDE SEQUENCE</scope>
    <source>
        <strain evidence="1">Expedition CK06-06</strain>
    </source>
</reference>
<organism evidence="1">
    <name type="scientific">marine sediment metagenome</name>
    <dbReference type="NCBI Taxonomy" id="412755"/>
    <lineage>
        <taxon>unclassified sequences</taxon>
        <taxon>metagenomes</taxon>
        <taxon>ecological metagenomes</taxon>
    </lineage>
</organism>
<sequence length="108" mass="11951">TVLTSAMITAAQHHATQGRGGLTRISAEGVKTQKVDRWTEFPKEARTRLAQDIHTDGDKHLWFAQEKEGRMHIFTVDTATCTAALEVATASADGNEEEETLKIEEIED</sequence>
<evidence type="ECO:0000313" key="1">
    <source>
        <dbReference type="EMBL" id="GAG86957.1"/>
    </source>
</evidence>
<comment type="caution">
    <text evidence="1">The sequence shown here is derived from an EMBL/GenBank/DDBJ whole genome shotgun (WGS) entry which is preliminary data.</text>
</comment>
<protein>
    <submittedName>
        <fullName evidence="1">Uncharacterized protein</fullName>
    </submittedName>
</protein>